<organism evidence="4 5">
    <name type="scientific">Pseudonocardia ailaonensis</name>
    <dbReference type="NCBI Taxonomy" id="367279"/>
    <lineage>
        <taxon>Bacteria</taxon>
        <taxon>Bacillati</taxon>
        <taxon>Actinomycetota</taxon>
        <taxon>Actinomycetes</taxon>
        <taxon>Pseudonocardiales</taxon>
        <taxon>Pseudonocardiaceae</taxon>
        <taxon>Pseudonocardia</taxon>
    </lineage>
</organism>
<proteinExistence type="predicted"/>
<evidence type="ECO:0000256" key="2">
    <source>
        <dbReference type="SAM" id="Phobius"/>
    </source>
</evidence>
<dbReference type="InterPro" id="IPR012551">
    <property type="entry name" value="DUF1707_SHOCT-like"/>
</dbReference>
<name>A0ABN2N665_9PSEU</name>
<evidence type="ECO:0000259" key="3">
    <source>
        <dbReference type="Pfam" id="PF08044"/>
    </source>
</evidence>
<evidence type="ECO:0000313" key="5">
    <source>
        <dbReference type="Proteomes" id="UP001500449"/>
    </source>
</evidence>
<feature type="transmembrane region" description="Helical" evidence="2">
    <location>
        <begin position="105"/>
        <end position="128"/>
    </location>
</feature>
<sequence>MTTTETTTDTPVRCSDADRERTSATLHEAAGTGCLTMDEAEERLAKVYAARHVHELAELTADLPAAQAPARAGWAAILLLAWHQLVADARALVGRGGAAVTGRRRLVLALAALLLVVGVIAMAMHGIVEGPGDHHGFAGHAG</sequence>
<dbReference type="RefSeq" id="WP_344418633.1">
    <property type="nucleotide sequence ID" value="NZ_BAAAQK010000012.1"/>
</dbReference>
<feature type="compositionally biased region" description="Low complexity" evidence="1">
    <location>
        <begin position="1"/>
        <end position="10"/>
    </location>
</feature>
<protein>
    <recommendedName>
        <fullName evidence="3">DUF1707 domain-containing protein</fullName>
    </recommendedName>
</protein>
<dbReference type="PANTHER" id="PTHR40763">
    <property type="entry name" value="MEMBRANE PROTEIN-RELATED"/>
    <property type="match status" value="1"/>
</dbReference>
<keyword evidence="2" id="KW-1133">Transmembrane helix</keyword>
<evidence type="ECO:0000313" key="4">
    <source>
        <dbReference type="EMBL" id="GAA1854767.1"/>
    </source>
</evidence>
<dbReference type="Proteomes" id="UP001500449">
    <property type="component" value="Unassembled WGS sequence"/>
</dbReference>
<gene>
    <name evidence="4" type="ORF">GCM10009836_38540</name>
</gene>
<evidence type="ECO:0000256" key="1">
    <source>
        <dbReference type="SAM" id="MobiDB-lite"/>
    </source>
</evidence>
<dbReference type="EMBL" id="BAAAQK010000012">
    <property type="protein sequence ID" value="GAA1854767.1"/>
    <property type="molecule type" value="Genomic_DNA"/>
</dbReference>
<keyword evidence="5" id="KW-1185">Reference proteome</keyword>
<keyword evidence="2" id="KW-0472">Membrane</keyword>
<dbReference type="Pfam" id="PF08044">
    <property type="entry name" value="DUF1707"/>
    <property type="match status" value="1"/>
</dbReference>
<reference evidence="4 5" key="1">
    <citation type="journal article" date="2019" name="Int. J. Syst. Evol. Microbiol.">
        <title>The Global Catalogue of Microorganisms (GCM) 10K type strain sequencing project: providing services to taxonomists for standard genome sequencing and annotation.</title>
        <authorList>
            <consortium name="The Broad Institute Genomics Platform"/>
            <consortium name="The Broad Institute Genome Sequencing Center for Infectious Disease"/>
            <person name="Wu L."/>
            <person name="Ma J."/>
        </authorList>
    </citation>
    <scope>NUCLEOTIDE SEQUENCE [LARGE SCALE GENOMIC DNA]</scope>
    <source>
        <strain evidence="4 5">JCM 16009</strain>
    </source>
</reference>
<comment type="caution">
    <text evidence="4">The sequence shown here is derived from an EMBL/GenBank/DDBJ whole genome shotgun (WGS) entry which is preliminary data.</text>
</comment>
<accession>A0ABN2N665</accession>
<keyword evidence="2" id="KW-0812">Transmembrane</keyword>
<feature type="region of interest" description="Disordered" evidence="1">
    <location>
        <begin position="1"/>
        <end position="21"/>
    </location>
</feature>
<dbReference type="PANTHER" id="PTHR40763:SF4">
    <property type="entry name" value="DUF1707 DOMAIN-CONTAINING PROTEIN"/>
    <property type="match status" value="1"/>
</dbReference>
<feature type="domain" description="DUF1707" evidence="3">
    <location>
        <begin position="12"/>
        <end position="64"/>
    </location>
</feature>